<proteinExistence type="inferred from homology"/>
<name>A0A841TZ64_9BACL</name>
<evidence type="ECO:0000256" key="2">
    <source>
        <dbReference type="ARBA" id="ARBA00023015"/>
    </source>
</evidence>
<evidence type="ECO:0000259" key="6">
    <source>
        <dbReference type="Pfam" id="PF08281"/>
    </source>
</evidence>
<keyword evidence="4" id="KW-0804">Transcription</keyword>
<dbReference type="InterPro" id="IPR007627">
    <property type="entry name" value="RNA_pol_sigma70_r2"/>
</dbReference>
<evidence type="ECO:0000259" key="5">
    <source>
        <dbReference type="Pfam" id="PF04542"/>
    </source>
</evidence>
<evidence type="ECO:0000256" key="3">
    <source>
        <dbReference type="ARBA" id="ARBA00023082"/>
    </source>
</evidence>
<dbReference type="EMBL" id="JACJVR010000019">
    <property type="protein sequence ID" value="MBB6690944.1"/>
    <property type="molecule type" value="Genomic_DNA"/>
</dbReference>
<dbReference type="GO" id="GO:0006352">
    <property type="term" value="P:DNA-templated transcription initiation"/>
    <property type="evidence" value="ECO:0007669"/>
    <property type="project" value="InterPro"/>
</dbReference>
<dbReference type="Pfam" id="PF04542">
    <property type="entry name" value="Sigma70_r2"/>
    <property type="match status" value="1"/>
</dbReference>
<dbReference type="InterPro" id="IPR013324">
    <property type="entry name" value="RNA_pol_sigma_r3/r4-like"/>
</dbReference>
<sequence length="192" mass="22892">MTEFFFTKVENEDDKEYTTNLYNQYYSLLKKQAYNITNEYSVVDDLIQDTFLKLLPRISLLRSLSSYKMTSYIFYTLKHVCLDYNKRKVQYSKRTLSGLTNDITDNIPDLQATIDENLLLLEELEVLKQALLQLSERDRYLLFYKYTMELSDREIAGLINIPHNHIRQYVARAKHRAFQKLSQRINDCVTDK</sequence>
<dbReference type="PANTHER" id="PTHR43133:SF46">
    <property type="entry name" value="RNA POLYMERASE SIGMA-70 FACTOR ECF SUBFAMILY"/>
    <property type="match status" value="1"/>
</dbReference>
<protein>
    <submittedName>
        <fullName evidence="7">Sigma-70 family RNA polymerase sigma factor</fullName>
    </submittedName>
</protein>
<accession>A0A841TZ64</accession>
<gene>
    <name evidence="7" type="ORF">H7B90_05950</name>
</gene>
<keyword evidence="2" id="KW-0805">Transcription regulation</keyword>
<organism evidence="7 8">
    <name type="scientific">Cohnella xylanilytica</name>
    <dbReference type="NCBI Taxonomy" id="557555"/>
    <lineage>
        <taxon>Bacteria</taxon>
        <taxon>Bacillati</taxon>
        <taxon>Bacillota</taxon>
        <taxon>Bacilli</taxon>
        <taxon>Bacillales</taxon>
        <taxon>Paenibacillaceae</taxon>
        <taxon>Cohnella</taxon>
    </lineage>
</organism>
<dbReference type="GO" id="GO:0016987">
    <property type="term" value="F:sigma factor activity"/>
    <property type="evidence" value="ECO:0007669"/>
    <property type="project" value="UniProtKB-KW"/>
</dbReference>
<dbReference type="Pfam" id="PF08281">
    <property type="entry name" value="Sigma70_r4_2"/>
    <property type="match status" value="1"/>
</dbReference>
<dbReference type="InterPro" id="IPR014284">
    <property type="entry name" value="RNA_pol_sigma-70_dom"/>
</dbReference>
<dbReference type="RefSeq" id="WP_185134934.1">
    <property type="nucleotide sequence ID" value="NZ_JACJVR010000019.1"/>
</dbReference>
<dbReference type="InterPro" id="IPR039425">
    <property type="entry name" value="RNA_pol_sigma-70-like"/>
</dbReference>
<dbReference type="Gene3D" id="1.10.10.10">
    <property type="entry name" value="Winged helix-like DNA-binding domain superfamily/Winged helix DNA-binding domain"/>
    <property type="match status" value="1"/>
</dbReference>
<evidence type="ECO:0000313" key="8">
    <source>
        <dbReference type="Proteomes" id="UP000553776"/>
    </source>
</evidence>
<keyword evidence="3" id="KW-0731">Sigma factor</keyword>
<reference evidence="7 8" key="1">
    <citation type="submission" date="2020-08" db="EMBL/GenBank/DDBJ databases">
        <title>Cohnella phylogeny.</title>
        <authorList>
            <person name="Dunlap C."/>
        </authorList>
    </citation>
    <scope>NUCLEOTIDE SEQUENCE [LARGE SCALE GENOMIC DNA]</scope>
    <source>
        <strain evidence="7 8">DSM 25239</strain>
    </source>
</reference>
<feature type="domain" description="RNA polymerase sigma-70 region 2" evidence="5">
    <location>
        <begin position="21"/>
        <end position="87"/>
    </location>
</feature>
<dbReference type="NCBIfam" id="TIGR02937">
    <property type="entry name" value="sigma70-ECF"/>
    <property type="match status" value="1"/>
</dbReference>
<dbReference type="SUPFAM" id="SSF88946">
    <property type="entry name" value="Sigma2 domain of RNA polymerase sigma factors"/>
    <property type="match status" value="1"/>
</dbReference>
<evidence type="ECO:0000256" key="1">
    <source>
        <dbReference type="ARBA" id="ARBA00010641"/>
    </source>
</evidence>
<comment type="caution">
    <text evidence="7">The sequence shown here is derived from an EMBL/GenBank/DDBJ whole genome shotgun (WGS) entry which is preliminary data.</text>
</comment>
<dbReference type="PANTHER" id="PTHR43133">
    <property type="entry name" value="RNA POLYMERASE ECF-TYPE SIGMA FACTO"/>
    <property type="match status" value="1"/>
</dbReference>
<dbReference type="Proteomes" id="UP000553776">
    <property type="component" value="Unassembled WGS sequence"/>
</dbReference>
<dbReference type="SUPFAM" id="SSF88659">
    <property type="entry name" value="Sigma3 and sigma4 domains of RNA polymerase sigma factors"/>
    <property type="match status" value="1"/>
</dbReference>
<dbReference type="GO" id="GO:0003677">
    <property type="term" value="F:DNA binding"/>
    <property type="evidence" value="ECO:0007669"/>
    <property type="project" value="InterPro"/>
</dbReference>
<dbReference type="InterPro" id="IPR013325">
    <property type="entry name" value="RNA_pol_sigma_r2"/>
</dbReference>
<feature type="domain" description="RNA polymerase sigma factor 70 region 4 type 2" evidence="6">
    <location>
        <begin position="125"/>
        <end position="174"/>
    </location>
</feature>
<comment type="similarity">
    <text evidence="1">Belongs to the sigma-70 factor family. ECF subfamily.</text>
</comment>
<dbReference type="InterPro" id="IPR036388">
    <property type="entry name" value="WH-like_DNA-bd_sf"/>
</dbReference>
<dbReference type="InterPro" id="IPR013249">
    <property type="entry name" value="RNA_pol_sigma70_r4_t2"/>
</dbReference>
<dbReference type="Gene3D" id="1.10.1740.10">
    <property type="match status" value="1"/>
</dbReference>
<evidence type="ECO:0000313" key="7">
    <source>
        <dbReference type="EMBL" id="MBB6690944.1"/>
    </source>
</evidence>
<dbReference type="AlphaFoldDB" id="A0A841TZ64"/>
<evidence type="ECO:0000256" key="4">
    <source>
        <dbReference type="ARBA" id="ARBA00023163"/>
    </source>
</evidence>
<keyword evidence="8" id="KW-1185">Reference proteome</keyword>